<feature type="transmembrane region" description="Helical" evidence="1">
    <location>
        <begin position="192"/>
        <end position="214"/>
    </location>
</feature>
<evidence type="ECO:0000313" key="2">
    <source>
        <dbReference type="EMBL" id="TCO41659.1"/>
    </source>
</evidence>
<dbReference type="EMBL" id="SLWQ01000002">
    <property type="protein sequence ID" value="TCO41659.1"/>
    <property type="molecule type" value="Genomic_DNA"/>
</dbReference>
<dbReference type="PANTHER" id="PTHR34219:SF1">
    <property type="entry name" value="PEPSY DOMAIN-CONTAINING PROTEIN"/>
    <property type="match status" value="1"/>
</dbReference>
<feature type="transmembrane region" description="Helical" evidence="1">
    <location>
        <begin position="150"/>
        <end position="171"/>
    </location>
</feature>
<reference evidence="2 3" key="1">
    <citation type="journal article" date="2015" name="Stand. Genomic Sci.">
        <title>Genomic Encyclopedia of Bacterial and Archaeal Type Strains, Phase III: the genomes of soil and plant-associated and newly described type strains.</title>
        <authorList>
            <person name="Whitman W.B."/>
            <person name="Woyke T."/>
            <person name="Klenk H.P."/>
            <person name="Zhou Y."/>
            <person name="Lilburn T.G."/>
            <person name="Beck B.J."/>
            <person name="De Vos P."/>
            <person name="Vandamme P."/>
            <person name="Eisen J.A."/>
            <person name="Garrity G."/>
            <person name="Hugenholtz P."/>
            <person name="Kyrpides N.C."/>
        </authorList>
    </citation>
    <scope>NUCLEOTIDE SEQUENCE [LARGE SCALE GENOMIC DNA]</scope>
    <source>
        <strain evidence="2 3">A3</strain>
    </source>
</reference>
<organism evidence="2 3">
    <name type="scientific">Dokdonella fugitiva</name>
    <dbReference type="NCBI Taxonomy" id="328517"/>
    <lineage>
        <taxon>Bacteria</taxon>
        <taxon>Pseudomonadati</taxon>
        <taxon>Pseudomonadota</taxon>
        <taxon>Gammaproteobacteria</taxon>
        <taxon>Lysobacterales</taxon>
        <taxon>Rhodanobacteraceae</taxon>
        <taxon>Dokdonella</taxon>
    </lineage>
</organism>
<dbReference type="AlphaFoldDB" id="A0A4R2ID10"/>
<dbReference type="PANTHER" id="PTHR34219">
    <property type="entry name" value="IRON-REGULATED INNER MEMBRANE PROTEIN-RELATED"/>
    <property type="match status" value="1"/>
</dbReference>
<gene>
    <name evidence="2" type="ORF">EV148_1029</name>
</gene>
<feature type="transmembrane region" description="Helical" evidence="1">
    <location>
        <begin position="24"/>
        <end position="46"/>
    </location>
</feature>
<dbReference type="OrthoDB" id="9791166at2"/>
<keyword evidence="3" id="KW-1185">Reference proteome</keyword>
<dbReference type="Pfam" id="PF03929">
    <property type="entry name" value="PepSY_TM"/>
    <property type="match status" value="1"/>
</dbReference>
<protein>
    <submittedName>
        <fullName evidence="2">Putative iron-regulated membrane protein</fullName>
    </submittedName>
</protein>
<evidence type="ECO:0000256" key="1">
    <source>
        <dbReference type="SAM" id="Phobius"/>
    </source>
</evidence>
<feature type="transmembrane region" description="Helical" evidence="1">
    <location>
        <begin position="399"/>
        <end position="424"/>
    </location>
</feature>
<dbReference type="Proteomes" id="UP000294862">
    <property type="component" value="Unassembled WGS sequence"/>
</dbReference>
<dbReference type="InterPro" id="IPR005625">
    <property type="entry name" value="PepSY-ass_TM"/>
</dbReference>
<keyword evidence="1" id="KW-0812">Transmembrane</keyword>
<proteinExistence type="predicted"/>
<keyword evidence="1" id="KW-1133">Transmembrane helix</keyword>
<keyword evidence="1" id="KW-0472">Membrane</keyword>
<sequence>MRAARNPCDRATARRHRMIWRWHFYAGLFCIPFVLCLAVTGSIYLFRPQIEALLDRPYAGIATSTMRAAPSAQVRAALAAVPGAVLGAYQLPADDGDAAQVLVDAGGREWRAYVHPQSARVLAITAEDARPMRVLARLHGELLLGDRGSMLVELAASWAIVMILTGLYLWWPRCATGFGGVLHPRLRSGKRIFWRDLHGVTAFWVSGLVLFLLVSGLPWAKSWGSLLQELRRWSGERVVQADWPIGASPASSARAHHDHAATPPSGQDLAALDRVVAAARPLSLAPPVLVMPPSARDTRWTAKSDAANRPRRGQASFDADGRLAAQTTFAARPLVDRIVGYGVAAHEGQLFGIANQVLGVVAALGLIVACVAAVRLWWRRRPPAMLGAPPPMAGARASMLLALLIAAIGILLPLLGCSLVAVALGERWVLRRIPRAARFLGLAGYDADDPAASP</sequence>
<evidence type="ECO:0000313" key="3">
    <source>
        <dbReference type="Proteomes" id="UP000294862"/>
    </source>
</evidence>
<name>A0A4R2ID10_9GAMM</name>
<feature type="transmembrane region" description="Helical" evidence="1">
    <location>
        <begin position="357"/>
        <end position="378"/>
    </location>
</feature>
<accession>A0A4R2ID10</accession>
<comment type="caution">
    <text evidence="2">The sequence shown here is derived from an EMBL/GenBank/DDBJ whole genome shotgun (WGS) entry which is preliminary data.</text>
</comment>